<proteinExistence type="predicted"/>
<reference evidence="1" key="1">
    <citation type="submission" date="2019-08" db="EMBL/GenBank/DDBJ databases">
        <title>The genome of the North American firefly Photinus pyralis.</title>
        <authorList>
            <consortium name="Photinus pyralis genome working group"/>
            <person name="Fallon T.R."/>
            <person name="Sander Lower S.E."/>
            <person name="Weng J.-K."/>
        </authorList>
    </citation>
    <scope>NUCLEOTIDE SEQUENCE</scope>
    <source>
        <strain evidence="1">TRF0915ILg1</strain>
        <tissue evidence="1">Whole body</tissue>
    </source>
</reference>
<dbReference type="Pfam" id="PF03564">
    <property type="entry name" value="DUF1759"/>
    <property type="match status" value="1"/>
</dbReference>
<dbReference type="InterPro" id="IPR005312">
    <property type="entry name" value="DUF1759"/>
</dbReference>
<protein>
    <submittedName>
        <fullName evidence="1">Uncharacterized protein</fullName>
    </submittedName>
</protein>
<dbReference type="OrthoDB" id="6777526at2759"/>
<sequence length="78" mass="8771">MSYPISGKNYDKAVEDLKECFGREKMLIKVYVRDLLKLVIENAKDTSKVSFVDLVTSLTSQIRNLAELGVTSDKCAQI</sequence>
<dbReference type="AlphaFoldDB" id="A0A8K0CR01"/>
<name>A0A8K0CR01_IGNLU</name>
<organism evidence="1 2">
    <name type="scientific">Ignelater luminosus</name>
    <name type="common">Cucubano</name>
    <name type="synonym">Pyrophorus luminosus</name>
    <dbReference type="NCBI Taxonomy" id="2038154"/>
    <lineage>
        <taxon>Eukaryota</taxon>
        <taxon>Metazoa</taxon>
        <taxon>Ecdysozoa</taxon>
        <taxon>Arthropoda</taxon>
        <taxon>Hexapoda</taxon>
        <taxon>Insecta</taxon>
        <taxon>Pterygota</taxon>
        <taxon>Neoptera</taxon>
        <taxon>Endopterygota</taxon>
        <taxon>Coleoptera</taxon>
        <taxon>Polyphaga</taxon>
        <taxon>Elateriformia</taxon>
        <taxon>Elateroidea</taxon>
        <taxon>Elateridae</taxon>
        <taxon>Agrypninae</taxon>
        <taxon>Pyrophorini</taxon>
        <taxon>Ignelater</taxon>
    </lineage>
</organism>
<accession>A0A8K0CR01</accession>
<dbReference type="EMBL" id="VTPC01065108">
    <property type="protein sequence ID" value="KAF2889586.1"/>
    <property type="molecule type" value="Genomic_DNA"/>
</dbReference>
<keyword evidence="2" id="KW-1185">Reference proteome</keyword>
<comment type="caution">
    <text evidence="1">The sequence shown here is derived from an EMBL/GenBank/DDBJ whole genome shotgun (WGS) entry which is preliminary data.</text>
</comment>
<evidence type="ECO:0000313" key="1">
    <source>
        <dbReference type="EMBL" id="KAF2889586.1"/>
    </source>
</evidence>
<dbReference type="Proteomes" id="UP000801492">
    <property type="component" value="Unassembled WGS sequence"/>
</dbReference>
<gene>
    <name evidence="1" type="ORF">ILUMI_16587</name>
</gene>
<evidence type="ECO:0000313" key="2">
    <source>
        <dbReference type="Proteomes" id="UP000801492"/>
    </source>
</evidence>
<feature type="non-terminal residue" evidence="1">
    <location>
        <position position="78"/>
    </location>
</feature>